<evidence type="ECO:0000313" key="2">
    <source>
        <dbReference type="EMBL" id="MBW4659920.1"/>
    </source>
</evidence>
<gene>
    <name evidence="2" type="ORF">KME15_14690</name>
</gene>
<dbReference type="CDD" id="cd00085">
    <property type="entry name" value="HNHc"/>
    <property type="match status" value="1"/>
</dbReference>
<dbReference type="InterPro" id="IPR003615">
    <property type="entry name" value="HNH_nuc"/>
</dbReference>
<evidence type="ECO:0000259" key="1">
    <source>
        <dbReference type="SMART" id="SM00507"/>
    </source>
</evidence>
<dbReference type="AlphaFoldDB" id="A0A951QCH3"/>
<dbReference type="EMBL" id="JAHHHD010000016">
    <property type="protein sequence ID" value="MBW4659920.1"/>
    <property type="molecule type" value="Genomic_DNA"/>
</dbReference>
<dbReference type="PANTHER" id="PTHR33877:SF1">
    <property type="entry name" value="TYPE IV METHYL-DIRECTED RESTRICTION ENZYME ECOKMCRA"/>
    <property type="match status" value="1"/>
</dbReference>
<reference evidence="2" key="2">
    <citation type="journal article" date="2022" name="Microbiol. Resour. Announc.">
        <title>Metagenome Sequencing to Explore Phylogenomics of Terrestrial Cyanobacteria.</title>
        <authorList>
            <person name="Ward R.D."/>
            <person name="Stajich J.E."/>
            <person name="Johansen J.R."/>
            <person name="Huntemann M."/>
            <person name="Clum A."/>
            <person name="Foster B."/>
            <person name="Foster B."/>
            <person name="Roux S."/>
            <person name="Palaniappan K."/>
            <person name="Varghese N."/>
            <person name="Mukherjee S."/>
            <person name="Reddy T.B.K."/>
            <person name="Daum C."/>
            <person name="Copeland A."/>
            <person name="Chen I.A."/>
            <person name="Ivanova N.N."/>
            <person name="Kyrpides N.C."/>
            <person name="Shapiro N."/>
            <person name="Eloe-Fadrosh E.A."/>
            <person name="Pietrasiak N."/>
        </authorList>
    </citation>
    <scope>NUCLEOTIDE SEQUENCE</scope>
    <source>
        <strain evidence="2">UHER 2000/2452</strain>
    </source>
</reference>
<dbReference type="InterPro" id="IPR002711">
    <property type="entry name" value="HNH"/>
</dbReference>
<dbReference type="SMART" id="SM00507">
    <property type="entry name" value="HNHc"/>
    <property type="match status" value="1"/>
</dbReference>
<sequence>MSSYIPAALRRLIYDRAKGCCEYCFTPEIASFASHEVDHIIAEKHGGLTQEDNLALSCTLCNKHKGSDLASIDPQTGEITPLYHPRREYWLEHFCLVGAEFTPLTPVGRVTVRLLQLNRSDRVKERQLFIKAGVLDLPSAKS</sequence>
<evidence type="ECO:0000313" key="3">
    <source>
        <dbReference type="Proteomes" id="UP000757435"/>
    </source>
</evidence>
<keyword evidence="2" id="KW-0378">Hydrolase</keyword>
<dbReference type="GO" id="GO:0004519">
    <property type="term" value="F:endonuclease activity"/>
    <property type="evidence" value="ECO:0007669"/>
    <property type="project" value="UniProtKB-KW"/>
</dbReference>
<proteinExistence type="predicted"/>
<reference evidence="2" key="1">
    <citation type="submission" date="2021-05" db="EMBL/GenBank/DDBJ databases">
        <authorList>
            <person name="Pietrasiak N."/>
            <person name="Ward R."/>
            <person name="Stajich J.E."/>
            <person name="Kurbessoian T."/>
        </authorList>
    </citation>
    <scope>NUCLEOTIDE SEQUENCE</scope>
    <source>
        <strain evidence="2">UHER 2000/2452</strain>
    </source>
</reference>
<dbReference type="GO" id="GO:0003676">
    <property type="term" value="F:nucleic acid binding"/>
    <property type="evidence" value="ECO:0007669"/>
    <property type="project" value="InterPro"/>
</dbReference>
<dbReference type="Gene3D" id="1.10.30.50">
    <property type="match status" value="1"/>
</dbReference>
<dbReference type="Pfam" id="PF01844">
    <property type="entry name" value="HNH"/>
    <property type="match status" value="1"/>
</dbReference>
<keyword evidence="2" id="KW-0540">Nuclease</keyword>
<comment type="caution">
    <text evidence="2">The sequence shown here is derived from an EMBL/GenBank/DDBJ whole genome shotgun (WGS) entry which is preliminary data.</text>
</comment>
<dbReference type="PANTHER" id="PTHR33877">
    <property type="entry name" value="SLL1193 PROTEIN"/>
    <property type="match status" value="1"/>
</dbReference>
<dbReference type="GO" id="GO:0008270">
    <property type="term" value="F:zinc ion binding"/>
    <property type="evidence" value="ECO:0007669"/>
    <property type="project" value="InterPro"/>
</dbReference>
<feature type="domain" description="HNH nuclease" evidence="1">
    <location>
        <begin position="8"/>
        <end position="63"/>
    </location>
</feature>
<dbReference type="Proteomes" id="UP000757435">
    <property type="component" value="Unassembled WGS sequence"/>
</dbReference>
<accession>A0A951QCH3</accession>
<dbReference type="InterPro" id="IPR052892">
    <property type="entry name" value="NA-targeting_endonuclease"/>
</dbReference>
<keyword evidence="2" id="KW-0255">Endonuclease</keyword>
<organism evidence="2 3">
    <name type="scientific">Drouetiella hepatica Uher 2000/2452</name>
    <dbReference type="NCBI Taxonomy" id="904376"/>
    <lineage>
        <taxon>Bacteria</taxon>
        <taxon>Bacillati</taxon>
        <taxon>Cyanobacteriota</taxon>
        <taxon>Cyanophyceae</taxon>
        <taxon>Oculatellales</taxon>
        <taxon>Oculatellaceae</taxon>
        <taxon>Drouetiella</taxon>
    </lineage>
</organism>
<name>A0A951QCH3_9CYAN</name>
<protein>
    <submittedName>
        <fullName evidence="2">HNH endonuclease</fullName>
    </submittedName>
</protein>